<dbReference type="InterPro" id="IPR024079">
    <property type="entry name" value="MetalloPept_cat_dom_sf"/>
</dbReference>
<protein>
    <recommendedName>
        <fullName evidence="4">Peptidase M10 metallopeptidase domain-containing protein</fullName>
    </recommendedName>
</protein>
<keyword evidence="3" id="KW-1185">Reference proteome</keyword>
<proteinExistence type="predicted"/>
<dbReference type="SUPFAM" id="SSF55486">
    <property type="entry name" value="Metalloproteases ('zincins'), catalytic domain"/>
    <property type="match status" value="1"/>
</dbReference>
<dbReference type="Gene3D" id="3.40.390.10">
    <property type="entry name" value="Collagenase (Catalytic Domain)"/>
    <property type="match status" value="1"/>
</dbReference>
<feature type="region of interest" description="Disordered" evidence="1">
    <location>
        <begin position="148"/>
        <end position="170"/>
    </location>
</feature>
<name>A0A402DU31_9CELL</name>
<evidence type="ECO:0000313" key="3">
    <source>
        <dbReference type="Proteomes" id="UP000289954"/>
    </source>
</evidence>
<accession>A0A402DU31</accession>
<reference evidence="2 3" key="1">
    <citation type="submission" date="2019-01" db="EMBL/GenBank/DDBJ databases">
        <title>Draft genome sequence of Cellulomonas takizawaensis strain TKZ-21.</title>
        <authorList>
            <person name="Yamamura H."/>
            <person name="Hayashi T."/>
            <person name="Hamada M."/>
            <person name="Serisawa Y."/>
            <person name="Matsuyama K."/>
            <person name="Nakagawa Y."/>
            <person name="Otoguro M."/>
            <person name="Yanagida F."/>
            <person name="Hayakawa M."/>
        </authorList>
    </citation>
    <scope>NUCLEOTIDE SEQUENCE [LARGE SCALE GENOMIC DNA]</scope>
    <source>
        <strain evidence="2 3">NBRC12680</strain>
    </source>
</reference>
<dbReference type="Proteomes" id="UP000289954">
    <property type="component" value="Unassembled WGS sequence"/>
</dbReference>
<evidence type="ECO:0000256" key="1">
    <source>
        <dbReference type="SAM" id="MobiDB-lite"/>
    </source>
</evidence>
<organism evidence="2 3">
    <name type="scientific">Cellulomonas biazotea</name>
    <dbReference type="NCBI Taxonomy" id="1709"/>
    <lineage>
        <taxon>Bacteria</taxon>
        <taxon>Bacillati</taxon>
        <taxon>Actinomycetota</taxon>
        <taxon>Actinomycetes</taxon>
        <taxon>Micrococcales</taxon>
        <taxon>Cellulomonadaceae</taxon>
        <taxon>Cellulomonas</taxon>
    </lineage>
</organism>
<evidence type="ECO:0008006" key="4">
    <source>
        <dbReference type="Google" id="ProtNLM"/>
    </source>
</evidence>
<evidence type="ECO:0000313" key="2">
    <source>
        <dbReference type="EMBL" id="GCE77643.1"/>
    </source>
</evidence>
<dbReference type="AlphaFoldDB" id="A0A402DU31"/>
<comment type="caution">
    <text evidence="2">The sequence shown here is derived from an EMBL/GenBank/DDBJ whole genome shotgun (WGS) entry which is preliminary data.</text>
</comment>
<sequence>MRARARVGAAVGVLGLTTALVVTAVATPASATYYSGGMPTRSFNVKPSGINDTWVGFLDTSRANWNGSGAGTSIGRSSSAAAVFTAGRYSASWYGLYTPHGIRGINRTFTIQVNARTLEADSGSNFTKWILSTSTHELGHALSLADNPSTSSSSLMKHSRNRTTLQKPTSYDVSEVQRIY</sequence>
<dbReference type="GO" id="GO:0008237">
    <property type="term" value="F:metallopeptidase activity"/>
    <property type="evidence" value="ECO:0007669"/>
    <property type="project" value="InterPro"/>
</dbReference>
<gene>
    <name evidence="2" type="ORF">CBZ_26990</name>
</gene>
<dbReference type="RefSeq" id="WP_246013420.1">
    <property type="nucleotide sequence ID" value="NZ_BIMR01000233.1"/>
</dbReference>
<dbReference type="EMBL" id="BIMR01000233">
    <property type="protein sequence ID" value="GCE77643.1"/>
    <property type="molecule type" value="Genomic_DNA"/>
</dbReference>